<dbReference type="SUPFAM" id="SSF57850">
    <property type="entry name" value="RING/U-box"/>
    <property type="match status" value="1"/>
</dbReference>
<dbReference type="GO" id="GO:0008270">
    <property type="term" value="F:zinc ion binding"/>
    <property type="evidence" value="ECO:0007669"/>
    <property type="project" value="UniProtKB-KW"/>
</dbReference>
<keyword evidence="8" id="KW-0833">Ubl conjugation pathway</keyword>
<dbReference type="OrthoDB" id="8062037at2759"/>
<keyword evidence="5 15" id="KW-0812">Transmembrane</keyword>
<dbReference type="Gene3D" id="3.30.40.10">
    <property type="entry name" value="Zinc/RING finger domain, C3HC4 (zinc finger)"/>
    <property type="match status" value="1"/>
</dbReference>
<dbReference type="EMBL" id="LSSM01002672">
    <property type="protein sequence ID" value="OMJ20753.1"/>
    <property type="molecule type" value="Genomic_DNA"/>
</dbReference>
<evidence type="ECO:0000256" key="9">
    <source>
        <dbReference type="ARBA" id="ARBA00022833"/>
    </source>
</evidence>
<proteinExistence type="predicted"/>
<sequence length="350" mass="39838">MKYLLLLIPFSKLVISDISIRKDIVVEVNRNSVELDYSISYDKNNSDIQILSNSKIFNDVSGSLYLFTDPLECIPAPSAIEKNSFNSKKNKIALVSIKNCGLDIILDQMSLDGAKGAIIYDVSFSSKDLKESIDNKYKNIKYKVPIYIVNGNIGSFTATQLNQIEYQNYISGQNAYLGYRYIIASKEYKQSKKFGLNESKDSIISKSDLKNFIETKVSHGFLHPEIGNSSYIKNSSTGNFMEPDSLIPERNFQSRYLNFVQKYVKPKQLFPKTLNACLVCVEDFVIGVKIRSLPCGHSFHVECIDHLLLKKSSLCPVCKKDTRKYLKRISFDTGIINQEDDHINARYCRQ</sequence>
<keyword evidence="9" id="KW-0862">Zinc</keyword>
<dbReference type="GO" id="GO:0006511">
    <property type="term" value="P:ubiquitin-dependent protein catabolic process"/>
    <property type="evidence" value="ECO:0007669"/>
    <property type="project" value="TreeGrafter"/>
</dbReference>
<evidence type="ECO:0000256" key="11">
    <source>
        <dbReference type="ARBA" id="ARBA00023136"/>
    </source>
</evidence>
<evidence type="ECO:0000256" key="1">
    <source>
        <dbReference type="ARBA" id="ARBA00000900"/>
    </source>
</evidence>
<dbReference type="InterPro" id="IPR001841">
    <property type="entry name" value="Znf_RING"/>
</dbReference>
<evidence type="ECO:0000256" key="13">
    <source>
        <dbReference type="SAM" id="SignalP"/>
    </source>
</evidence>
<feature type="signal peptide" evidence="13">
    <location>
        <begin position="1"/>
        <end position="16"/>
    </location>
</feature>
<evidence type="ECO:0000256" key="3">
    <source>
        <dbReference type="ARBA" id="ARBA00012483"/>
    </source>
</evidence>
<reference evidence="16" key="1">
    <citation type="submission" date="2017-01" db="EMBL/GenBank/DDBJ databases">
        <authorList>
            <person name="Wang Y."/>
            <person name="White M."/>
            <person name="Kvist S."/>
            <person name="Moncalvo J.-M."/>
        </authorList>
    </citation>
    <scope>NUCLEOTIDE SEQUENCE [LARGE SCALE GENOMIC DNA]</scope>
    <source>
        <strain evidence="16">ID-206-W2</strain>
    </source>
</reference>
<evidence type="ECO:0000313" key="15">
    <source>
        <dbReference type="EMBL" id="OMJ20753.1"/>
    </source>
</evidence>
<dbReference type="PROSITE" id="PS50089">
    <property type="entry name" value="ZF_RING_2"/>
    <property type="match status" value="1"/>
</dbReference>
<evidence type="ECO:0000256" key="10">
    <source>
        <dbReference type="ARBA" id="ARBA00022989"/>
    </source>
</evidence>
<gene>
    <name evidence="15" type="ORF">AYI69_g6090</name>
</gene>
<evidence type="ECO:0000256" key="4">
    <source>
        <dbReference type="ARBA" id="ARBA00022679"/>
    </source>
</evidence>
<keyword evidence="13" id="KW-0732">Signal</keyword>
<keyword evidence="4" id="KW-0808">Transferase</keyword>
<evidence type="ECO:0000256" key="8">
    <source>
        <dbReference type="ARBA" id="ARBA00022786"/>
    </source>
</evidence>
<dbReference type="PANTHER" id="PTHR45977">
    <property type="entry name" value="TARGET OF ERK KINASE MPK-1"/>
    <property type="match status" value="1"/>
</dbReference>
<dbReference type="EC" id="2.3.2.27" evidence="3"/>
<comment type="subcellular location">
    <subcellularLocation>
        <location evidence="2">Membrane</location>
        <topology evidence="2">Multi-pass membrane protein</topology>
    </subcellularLocation>
</comment>
<keyword evidence="11" id="KW-0472">Membrane</keyword>
<evidence type="ECO:0000313" key="16">
    <source>
        <dbReference type="Proteomes" id="UP000187429"/>
    </source>
</evidence>
<comment type="caution">
    <text evidence="15">The sequence shown here is derived from an EMBL/GenBank/DDBJ whole genome shotgun (WGS) entry which is preliminary data.</text>
</comment>
<keyword evidence="15" id="KW-0675">Receptor</keyword>
<evidence type="ECO:0000259" key="14">
    <source>
        <dbReference type="PROSITE" id="PS50089"/>
    </source>
</evidence>
<dbReference type="GO" id="GO:0016567">
    <property type="term" value="P:protein ubiquitination"/>
    <property type="evidence" value="ECO:0007669"/>
    <property type="project" value="TreeGrafter"/>
</dbReference>
<protein>
    <recommendedName>
        <fullName evidence="3">RING-type E3 ubiquitin transferase</fullName>
        <ecNumber evidence="3">2.3.2.27</ecNumber>
    </recommendedName>
</protein>
<name>A0A1R1Y1G9_9FUNG</name>
<dbReference type="PANTHER" id="PTHR45977:SF4">
    <property type="entry name" value="RING-TYPE DOMAIN-CONTAINING PROTEIN"/>
    <property type="match status" value="1"/>
</dbReference>
<comment type="catalytic activity">
    <reaction evidence="1">
        <text>S-ubiquitinyl-[E2 ubiquitin-conjugating enzyme]-L-cysteine + [acceptor protein]-L-lysine = [E2 ubiquitin-conjugating enzyme]-L-cysteine + N(6)-ubiquitinyl-[acceptor protein]-L-lysine.</text>
        <dbReference type="EC" id="2.3.2.27"/>
    </reaction>
</comment>
<evidence type="ECO:0000256" key="5">
    <source>
        <dbReference type="ARBA" id="ARBA00022692"/>
    </source>
</evidence>
<keyword evidence="7 12" id="KW-0863">Zinc-finger</keyword>
<dbReference type="GO" id="GO:0061630">
    <property type="term" value="F:ubiquitin protein ligase activity"/>
    <property type="evidence" value="ECO:0007669"/>
    <property type="project" value="UniProtKB-EC"/>
</dbReference>
<evidence type="ECO:0000256" key="12">
    <source>
        <dbReference type="PROSITE-ProRule" id="PRU00175"/>
    </source>
</evidence>
<accession>A0A1R1Y1G9</accession>
<feature type="domain" description="RING-type" evidence="14">
    <location>
        <begin position="277"/>
        <end position="319"/>
    </location>
</feature>
<keyword evidence="6" id="KW-0479">Metal-binding</keyword>
<keyword evidence="16" id="KW-1185">Reference proteome</keyword>
<evidence type="ECO:0000256" key="7">
    <source>
        <dbReference type="ARBA" id="ARBA00022771"/>
    </source>
</evidence>
<keyword evidence="10" id="KW-1133">Transmembrane helix</keyword>
<feature type="chain" id="PRO_5010341642" description="RING-type E3 ubiquitin transferase" evidence="13">
    <location>
        <begin position="17"/>
        <end position="350"/>
    </location>
</feature>
<dbReference type="AlphaFoldDB" id="A0A1R1Y1G9"/>
<dbReference type="Proteomes" id="UP000187429">
    <property type="component" value="Unassembled WGS sequence"/>
</dbReference>
<evidence type="ECO:0000256" key="6">
    <source>
        <dbReference type="ARBA" id="ARBA00022723"/>
    </source>
</evidence>
<dbReference type="SMART" id="SM00184">
    <property type="entry name" value="RING"/>
    <property type="match status" value="1"/>
</dbReference>
<dbReference type="InterPro" id="IPR013083">
    <property type="entry name" value="Znf_RING/FYVE/PHD"/>
</dbReference>
<dbReference type="GO" id="GO:0016020">
    <property type="term" value="C:membrane"/>
    <property type="evidence" value="ECO:0007669"/>
    <property type="project" value="UniProtKB-SubCell"/>
</dbReference>
<evidence type="ECO:0000256" key="2">
    <source>
        <dbReference type="ARBA" id="ARBA00004141"/>
    </source>
</evidence>
<dbReference type="Pfam" id="PF13639">
    <property type="entry name" value="zf-RING_2"/>
    <property type="match status" value="1"/>
</dbReference>
<organism evidence="15 16">
    <name type="scientific">Smittium culicis</name>
    <dbReference type="NCBI Taxonomy" id="133412"/>
    <lineage>
        <taxon>Eukaryota</taxon>
        <taxon>Fungi</taxon>
        <taxon>Fungi incertae sedis</taxon>
        <taxon>Zoopagomycota</taxon>
        <taxon>Kickxellomycotina</taxon>
        <taxon>Harpellomycetes</taxon>
        <taxon>Harpellales</taxon>
        <taxon>Legeriomycetaceae</taxon>
        <taxon>Smittium</taxon>
    </lineage>
</organism>